<evidence type="ECO:0000313" key="1">
    <source>
        <dbReference type="EMBL" id="MBC5685860.1"/>
    </source>
</evidence>
<comment type="caution">
    <text evidence="1">The sequence shown here is derived from an EMBL/GenBank/DDBJ whole genome shotgun (WGS) entry which is preliminary data.</text>
</comment>
<keyword evidence="2" id="KW-1185">Reference proteome</keyword>
<name>A0ABR7GEJ8_9FIRM</name>
<dbReference type="RefSeq" id="WP_186854011.1">
    <property type="nucleotide sequence ID" value="NZ_JACOPG010000002.1"/>
</dbReference>
<reference evidence="1 2" key="1">
    <citation type="submission" date="2020-08" db="EMBL/GenBank/DDBJ databases">
        <title>Genome public.</title>
        <authorList>
            <person name="Liu C."/>
            <person name="Sun Q."/>
        </authorList>
    </citation>
    <scope>NUCLEOTIDE SEQUENCE [LARGE SCALE GENOMIC DNA]</scope>
    <source>
        <strain evidence="1 2">NSJ-9</strain>
    </source>
</reference>
<dbReference type="Proteomes" id="UP000643810">
    <property type="component" value="Unassembled WGS sequence"/>
</dbReference>
<dbReference type="EMBL" id="JACOPG010000002">
    <property type="protein sequence ID" value="MBC5685860.1"/>
    <property type="molecule type" value="Genomic_DNA"/>
</dbReference>
<gene>
    <name evidence="1" type="ORF">H8R94_04455</name>
</gene>
<proteinExistence type="predicted"/>
<protein>
    <submittedName>
        <fullName evidence="1">Uncharacterized protein</fullName>
    </submittedName>
</protein>
<evidence type="ECO:0000313" key="2">
    <source>
        <dbReference type="Proteomes" id="UP000643810"/>
    </source>
</evidence>
<sequence length="70" mass="8359">MKYIVKKIMEPDCGCEERPDDYMAMDKVLLRDENGSEIDMEIADKELYSKDINEGDWVYFDLNNQIFKEQ</sequence>
<accession>A0ABR7GEJ8</accession>
<organism evidence="1 2">
    <name type="scientific">Roseburia lenta</name>
    <dbReference type="NCBI Taxonomy" id="2763061"/>
    <lineage>
        <taxon>Bacteria</taxon>
        <taxon>Bacillati</taxon>
        <taxon>Bacillota</taxon>
        <taxon>Clostridia</taxon>
        <taxon>Lachnospirales</taxon>
        <taxon>Lachnospiraceae</taxon>
        <taxon>Roseburia</taxon>
    </lineage>
</organism>